<dbReference type="NCBIfam" id="TIGR00472">
    <property type="entry name" value="pheT_bact"/>
    <property type="match status" value="1"/>
</dbReference>
<dbReference type="Gene3D" id="3.50.40.10">
    <property type="entry name" value="Phenylalanyl-trna Synthetase, Chain B, domain 3"/>
    <property type="match status" value="1"/>
</dbReference>
<keyword evidence="12" id="KW-0067">ATP-binding</keyword>
<evidence type="ECO:0000256" key="9">
    <source>
        <dbReference type="ARBA" id="ARBA00022598"/>
    </source>
</evidence>
<evidence type="ECO:0000259" key="19">
    <source>
        <dbReference type="PROSITE" id="PS50886"/>
    </source>
</evidence>
<evidence type="ECO:0000259" key="21">
    <source>
        <dbReference type="PROSITE" id="PS51483"/>
    </source>
</evidence>
<dbReference type="Gene3D" id="3.30.56.10">
    <property type="match status" value="2"/>
</dbReference>
<dbReference type="InterPro" id="IPR045864">
    <property type="entry name" value="aa-tRNA-synth_II/BPL/LPL"/>
</dbReference>
<keyword evidence="9" id="KW-0436">Ligase</keyword>
<gene>
    <name evidence="22" type="ORF">METZ01_LOCUS31759</name>
</gene>
<evidence type="ECO:0000256" key="2">
    <source>
        <dbReference type="ARBA" id="ARBA00004496"/>
    </source>
</evidence>
<dbReference type="PROSITE" id="PS51447">
    <property type="entry name" value="FDX_ACB"/>
    <property type="match status" value="1"/>
</dbReference>
<name>A0A381QHU6_9ZZZZ</name>
<dbReference type="InterPro" id="IPR002547">
    <property type="entry name" value="tRNA-bd_dom"/>
</dbReference>
<evidence type="ECO:0000256" key="13">
    <source>
        <dbReference type="ARBA" id="ARBA00022842"/>
    </source>
</evidence>
<keyword evidence="14" id="KW-0694">RNA-binding</keyword>
<dbReference type="InterPro" id="IPR005147">
    <property type="entry name" value="tRNA_synthase_B5-dom"/>
</dbReference>
<dbReference type="PANTHER" id="PTHR10947:SF0">
    <property type="entry name" value="PHENYLALANINE--TRNA LIGASE BETA SUBUNIT"/>
    <property type="match status" value="1"/>
</dbReference>
<dbReference type="EC" id="6.1.1.20" evidence="5"/>
<dbReference type="SUPFAM" id="SSF55681">
    <property type="entry name" value="Class II aaRS and biotin synthetases"/>
    <property type="match status" value="1"/>
</dbReference>
<dbReference type="SUPFAM" id="SSF54991">
    <property type="entry name" value="Anticodon-binding domain of PheRS"/>
    <property type="match status" value="1"/>
</dbReference>
<dbReference type="SMART" id="SM00874">
    <property type="entry name" value="B5"/>
    <property type="match status" value="1"/>
</dbReference>
<dbReference type="InterPro" id="IPR004532">
    <property type="entry name" value="Phe-tRNA-ligase_IIc_bsu_bact"/>
</dbReference>
<dbReference type="InterPro" id="IPR041616">
    <property type="entry name" value="PheRS_beta_core"/>
</dbReference>
<evidence type="ECO:0000256" key="16">
    <source>
        <dbReference type="ARBA" id="ARBA00023146"/>
    </source>
</evidence>
<dbReference type="PROSITE" id="PS51483">
    <property type="entry name" value="B5"/>
    <property type="match status" value="1"/>
</dbReference>
<dbReference type="InterPro" id="IPR009061">
    <property type="entry name" value="DNA-bd_dom_put_sf"/>
</dbReference>
<evidence type="ECO:0000256" key="6">
    <source>
        <dbReference type="ARBA" id="ARBA00017032"/>
    </source>
</evidence>
<evidence type="ECO:0000256" key="18">
    <source>
        <dbReference type="ARBA" id="ARBA00049255"/>
    </source>
</evidence>
<dbReference type="Pfam" id="PF03484">
    <property type="entry name" value="B5"/>
    <property type="match status" value="1"/>
</dbReference>
<evidence type="ECO:0000256" key="4">
    <source>
        <dbReference type="ARBA" id="ARBA00011209"/>
    </source>
</evidence>
<keyword evidence="7" id="KW-0963">Cytoplasm</keyword>
<comment type="subcellular location">
    <subcellularLocation>
        <location evidence="2">Cytoplasm</location>
    </subcellularLocation>
</comment>
<keyword evidence="13" id="KW-0460">Magnesium</keyword>
<evidence type="ECO:0000259" key="20">
    <source>
        <dbReference type="PROSITE" id="PS51447"/>
    </source>
</evidence>
<dbReference type="Pfam" id="PF03147">
    <property type="entry name" value="FDX-ACB"/>
    <property type="match status" value="1"/>
</dbReference>
<dbReference type="PROSITE" id="PS50886">
    <property type="entry name" value="TRBD"/>
    <property type="match status" value="1"/>
</dbReference>
<evidence type="ECO:0000256" key="11">
    <source>
        <dbReference type="ARBA" id="ARBA00022741"/>
    </source>
</evidence>
<dbReference type="HAMAP" id="MF_00283">
    <property type="entry name" value="Phe_tRNA_synth_beta1"/>
    <property type="match status" value="1"/>
</dbReference>
<dbReference type="InterPro" id="IPR045060">
    <property type="entry name" value="Phe-tRNA-ligase_IIc_bsu"/>
</dbReference>
<evidence type="ECO:0000256" key="17">
    <source>
        <dbReference type="ARBA" id="ARBA00033189"/>
    </source>
</evidence>
<feature type="domain" description="TRNA-binding" evidence="19">
    <location>
        <begin position="38"/>
        <end position="147"/>
    </location>
</feature>
<dbReference type="GO" id="GO:0005524">
    <property type="term" value="F:ATP binding"/>
    <property type="evidence" value="ECO:0007669"/>
    <property type="project" value="UniProtKB-KW"/>
</dbReference>
<comment type="subunit">
    <text evidence="4">Tetramer of two alpha and two beta subunits.</text>
</comment>
<dbReference type="GO" id="GO:0009328">
    <property type="term" value="C:phenylalanine-tRNA ligase complex"/>
    <property type="evidence" value="ECO:0007669"/>
    <property type="project" value="TreeGrafter"/>
</dbReference>
<dbReference type="InterPro" id="IPR036690">
    <property type="entry name" value="Fdx_antiC-bd_sf"/>
</dbReference>
<keyword evidence="15" id="KW-0648">Protein biosynthesis</keyword>
<comment type="similarity">
    <text evidence="3">Belongs to the phenylalanyl-tRNA synthetase beta subunit family. Type 1 subfamily.</text>
</comment>
<keyword evidence="10" id="KW-0479">Metal-binding</keyword>
<dbReference type="GO" id="GO:0004826">
    <property type="term" value="F:phenylalanine-tRNA ligase activity"/>
    <property type="evidence" value="ECO:0007669"/>
    <property type="project" value="UniProtKB-EC"/>
</dbReference>
<evidence type="ECO:0000313" key="22">
    <source>
        <dbReference type="EMBL" id="SUZ78905.1"/>
    </source>
</evidence>
<evidence type="ECO:0000256" key="10">
    <source>
        <dbReference type="ARBA" id="ARBA00022723"/>
    </source>
</evidence>
<dbReference type="CDD" id="cd00769">
    <property type="entry name" value="PheRS_beta_core"/>
    <property type="match status" value="1"/>
</dbReference>
<dbReference type="InterPro" id="IPR020825">
    <property type="entry name" value="Phe-tRNA_synthase-like_B3/B4"/>
</dbReference>
<keyword evidence="11" id="KW-0547">Nucleotide-binding</keyword>
<evidence type="ECO:0000256" key="3">
    <source>
        <dbReference type="ARBA" id="ARBA00008653"/>
    </source>
</evidence>
<evidence type="ECO:0000256" key="12">
    <source>
        <dbReference type="ARBA" id="ARBA00022840"/>
    </source>
</evidence>
<proteinExistence type="inferred from homology"/>
<dbReference type="InterPro" id="IPR012340">
    <property type="entry name" value="NA-bd_OB-fold"/>
</dbReference>
<dbReference type="GO" id="GO:0000049">
    <property type="term" value="F:tRNA binding"/>
    <property type="evidence" value="ECO:0007669"/>
    <property type="project" value="UniProtKB-KW"/>
</dbReference>
<dbReference type="AlphaFoldDB" id="A0A381QHU6"/>
<dbReference type="Gene3D" id="3.30.70.380">
    <property type="entry name" value="Ferrodoxin-fold anticodon-binding domain"/>
    <property type="match status" value="1"/>
</dbReference>
<evidence type="ECO:0000256" key="1">
    <source>
        <dbReference type="ARBA" id="ARBA00001946"/>
    </source>
</evidence>
<dbReference type="Pfam" id="PF03483">
    <property type="entry name" value="B3_4"/>
    <property type="match status" value="1"/>
</dbReference>
<keyword evidence="16" id="KW-0030">Aminoacyl-tRNA synthetase</keyword>
<dbReference type="InterPro" id="IPR005121">
    <property type="entry name" value="Fdx_antiC-bd"/>
</dbReference>
<dbReference type="InterPro" id="IPR005146">
    <property type="entry name" value="B3/B4_tRNA-bd"/>
</dbReference>
<dbReference type="Gene3D" id="2.40.50.140">
    <property type="entry name" value="Nucleic acid-binding proteins"/>
    <property type="match status" value="1"/>
</dbReference>
<dbReference type="SUPFAM" id="SSF56037">
    <property type="entry name" value="PheT/TilS domain"/>
    <property type="match status" value="1"/>
</dbReference>
<evidence type="ECO:0000256" key="5">
    <source>
        <dbReference type="ARBA" id="ARBA00012814"/>
    </source>
</evidence>
<protein>
    <recommendedName>
        <fullName evidence="6">Phenylalanine--tRNA ligase beta subunit</fullName>
        <ecNumber evidence="5">6.1.1.20</ecNumber>
    </recommendedName>
    <alternativeName>
        <fullName evidence="17">Phenylalanyl-tRNA synthetase beta subunit</fullName>
    </alternativeName>
</protein>
<dbReference type="CDD" id="cd02796">
    <property type="entry name" value="tRNA_bind_bactPheRS"/>
    <property type="match status" value="1"/>
</dbReference>
<evidence type="ECO:0000256" key="14">
    <source>
        <dbReference type="ARBA" id="ARBA00022884"/>
    </source>
</evidence>
<accession>A0A381QHU6</accession>
<dbReference type="GO" id="GO:0000287">
    <property type="term" value="F:magnesium ion binding"/>
    <property type="evidence" value="ECO:0007669"/>
    <property type="project" value="InterPro"/>
</dbReference>
<comment type="cofactor">
    <cofactor evidence="1">
        <name>Mg(2+)</name>
        <dbReference type="ChEBI" id="CHEBI:18420"/>
    </cofactor>
</comment>
<dbReference type="SMART" id="SM00896">
    <property type="entry name" value="FDX-ACB"/>
    <property type="match status" value="1"/>
</dbReference>
<evidence type="ECO:0000256" key="7">
    <source>
        <dbReference type="ARBA" id="ARBA00022490"/>
    </source>
</evidence>
<dbReference type="EMBL" id="UINC01001371">
    <property type="protein sequence ID" value="SUZ78905.1"/>
    <property type="molecule type" value="Genomic_DNA"/>
</dbReference>
<comment type="catalytic activity">
    <reaction evidence="18">
        <text>tRNA(Phe) + L-phenylalanine + ATP = L-phenylalanyl-tRNA(Phe) + AMP + diphosphate + H(+)</text>
        <dbReference type="Rhea" id="RHEA:19413"/>
        <dbReference type="Rhea" id="RHEA-COMP:9668"/>
        <dbReference type="Rhea" id="RHEA-COMP:9699"/>
        <dbReference type="ChEBI" id="CHEBI:15378"/>
        <dbReference type="ChEBI" id="CHEBI:30616"/>
        <dbReference type="ChEBI" id="CHEBI:33019"/>
        <dbReference type="ChEBI" id="CHEBI:58095"/>
        <dbReference type="ChEBI" id="CHEBI:78442"/>
        <dbReference type="ChEBI" id="CHEBI:78531"/>
        <dbReference type="ChEBI" id="CHEBI:456215"/>
        <dbReference type="EC" id="6.1.1.20"/>
    </reaction>
</comment>
<feature type="domain" description="B5" evidence="21">
    <location>
        <begin position="405"/>
        <end position="482"/>
    </location>
</feature>
<dbReference type="PANTHER" id="PTHR10947">
    <property type="entry name" value="PHENYLALANYL-TRNA SYNTHETASE BETA CHAIN AND LEUCINE-RICH REPEAT-CONTAINING PROTEIN 47"/>
    <property type="match status" value="1"/>
</dbReference>
<evidence type="ECO:0000256" key="8">
    <source>
        <dbReference type="ARBA" id="ARBA00022555"/>
    </source>
</evidence>
<dbReference type="Pfam" id="PF01588">
    <property type="entry name" value="tRNA_bind"/>
    <property type="match status" value="1"/>
</dbReference>
<feature type="domain" description="FDX-ACB" evidence="20">
    <location>
        <begin position="697"/>
        <end position="790"/>
    </location>
</feature>
<keyword evidence="8" id="KW-0820">tRNA-binding</keyword>
<dbReference type="GO" id="GO:0006432">
    <property type="term" value="P:phenylalanyl-tRNA aminoacylation"/>
    <property type="evidence" value="ECO:0007669"/>
    <property type="project" value="InterPro"/>
</dbReference>
<reference evidence="22" key="1">
    <citation type="submission" date="2018-05" db="EMBL/GenBank/DDBJ databases">
        <authorList>
            <person name="Lanie J.A."/>
            <person name="Ng W.-L."/>
            <person name="Kazmierczak K.M."/>
            <person name="Andrzejewski T.M."/>
            <person name="Davidsen T.M."/>
            <person name="Wayne K.J."/>
            <person name="Tettelin H."/>
            <person name="Glass J.I."/>
            <person name="Rusch D."/>
            <person name="Podicherti R."/>
            <person name="Tsui H.-C.T."/>
            <person name="Winkler M.E."/>
        </authorList>
    </citation>
    <scope>NUCLEOTIDE SEQUENCE</scope>
</reference>
<organism evidence="22">
    <name type="scientific">marine metagenome</name>
    <dbReference type="NCBI Taxonomy" id="408172"/>
    <lineage>
        <taxon>unclassified sequences</taxon>
        <taxon>metagenomes</taxon>
        <taxon>ecological metagenomes</taxon>
    </lineage>
</organism>
<evidence type="ECO:0000256" key="15">
    <source>
        <dbReference type="ARBA" id="ARBA00022917"/>
    </source>
</evidence>
<dbReference type="SUPFAM" id="SSF50249">
    <property type="entry name" value="Nucleic acid-binding proteins"/>
    <property type="match status" value="1"/>
</dbReference>
<dbReference type="InterPro" id="IPR033714">
    <property type="entry name" value="tRNA_bind_bactPheRS"/>
</dbReference>
<dbReference type="SUPFAM" id="SSF46955">
    <property type="entry name" value="Putative DNA-binding domain"/>
    <property type="match status" value="1"/>
</dbReference>
<dbReference type="FunFam" id="2.40.50.140:FF:000045">
    <property type="entry name" value="Phenylalanine--tRNA ligase beta subunit"/>
    <property type="match status" value="1"/>
</dbReference>
<dbReference type="Pfam" id="PF17759">
    <property type="entry name" value="tRNA_synthFbeta"/>
    <property type="match status" value="1"/>
</dbReference>
<dbReference type="Gene3D" id="3.30.930.10">
    <property type="entry name" value="Bira Bifunctional Protein, Domain 2"/>
    <property type="match status" value="1"/>
</dbReference>
<sequence>MKILLSWLREFAPIEGDVDQLTDHLSDLGMAVEDARVLDPLDGVIVARVADLRQHPEADRIQLVNVETTDGVQLQVCCGAFNMAVGDLIPFATIGTVMPDGMEISQRTMRGELSNGMCCSAAELGLGSDQDGIMVLPDDLELGASLMDQLGLSGDVLWDLEINPNRPDAMSVAGVARDLAARLNIPFSIPEWVTSQGADSENGLATIQIHDGSLCPRFSARVIRGVTVSASPLWMQMRLILSGMRPINSVVDVSNYVMLELGTPNHTYDLSLVPQGHIGVRRAVQGETITTLDGQERELVPGDGLIVDYSDEPIGIAGVMGGARTEISPATDAVLLELASWEAESIARTSQRLGLRSEASARFERGTDWDINVLAVERFCYLLNEITPGGIELVGDVIDVEGNLPQRISVTVRTSRISMLLGRAFNSDEIRALLEPIGFLVEATDDDDVQSVTIPSFRPDTETETDIAEEVGRHYGYGNLGSSIPRSPDAGHLTTHQKVRRVVRRVMVGAGLAEAMPNPFLAPDEIPKANLRVDDPVRLLNPLAVEESILRPSLLPGLLTAISYNYSHRNRGVGLFEIGAVFDVSPDLAPLPSEHERLAVLLGGGDAFASIRVLETLASALHLSPELLNTDDLPGLHPTRGALVSLGGLEVGVVGEVDPGVLERYEIDERCGWLDLRLDLISQVSVAAGDASYEPVSAYPSSDVDLAFVVDDSVQASTIEDTLRQAAGEELHALALFDVFRSDQLEGGSRSLAFSLRLQAADRTLTDEEVGVVRQRCIDAVESSHPATLR</sequence>
<dbReference type="SMART" id="SM00873">
    <property type="entry name" value="B3_4"/>
    <property type="match status" value="1"/>
</dbReference>